<evidence type="ECO:0000256" key="4">
    <source>
        <dbReference type="PIRSR" id="PIRSR601613-1"/>
    </source>
</evidence>
<dbReference type="InterPro" id="IPR002937">
    <property type="entry name" value="Amino_oxidase"/>
</dbReference>
<name>A0A0B8N2I3_9NOCA</name>
<reference evidence="8" key="1">
    <citation type="submission" date="2015-07" db="EMBL/GenBank/DDBJ databases">
        <title>Nocardia seriolae U-1 whole genome shotgun sequence.</title>
        <authorList>
            <person name="Imajoh M."/>
            <person name="Fukumoto Y."/>
            <person name="Sukeda M."/>
            <person name="Yamane J."/>
            <person name="Yamasaki K."/>
            <person name="Shimizu M."/>
            <person name="Ohnishi K."/>
            <person name="Oshima S."/>
        </authorList>
    </citation>
    <scope>NUCLEOTIDE SEQUENCE [LARGE SCALE GENOMIC DNA]</scope>
    <source>
        <strain evidence="8">U-1</strain>
    </source>
</reference>
<reference evidence="7 8" key="2">
    <citation type="journal article" date="2016" name="Genome Announc.">
        <title>Draft Genome Sequence of Erythromycin- and Oxytetracycline-Sensitive Nocardia seriolae Strain U-1 (NBRC 110359).</title>
        <authorList>
            <person name="Imajoh M."/>
            <person name="Sukeda M."/>
            <person name="Shimizu M."/>
            <person name="Yamane J."/>
            <person name="Ohnishi K."/>
            <person name="Oshima S."/>
        </authorList>
    </citation>
    <scope>NUCLEOTIDE SEQUENCE [LARGE SCALE GENOMIC DNA]</scope>
    <source>
        <strain evidence="7 8">U-1</strain>
    </source>
</reference>
<dbReference type="Proteomes" id="UP000037179">
    <property type="component" value="Unassembled WGS sequence"/>
</dbReference>
<dbReference type="GO" id="GO:0097621">
    <property type="term" value="F:monoamine oxidase activity"/>
    <property type="evidence" value="ECO:0007669"/>
    <property type="project" value="UniProtKB-EC"/>
</dbReference>
<evidence type="ECO:0000313" key="8">
    <source>
        <dbReference type="Proteomes" id="UP000037179"/>
    </source>
</evidence>
<dbReference type="PRINTS" id="PR00757">
    <property type="entry name" value="AMINEOXDASEF"/>
</dbReference>
<feature type="binding site" evidence="4">
    <location>
        <begin position="34"/>
        <end position="35"/>
    </location>
    <ligand>
        <name>FAD</name>
        <dbReference type="ChEBI" id="CHEBI:57692"/>
    </ligand>
</feature>
<organism evidence="6 9">
    <name type="scientific">Nocardia seriolae</name>
    <dbReference type="NCBI Taxonomy" id="37332"/>
    <lineage>
        <taxon>Bacteria</taxon>
        <taxon>Bacillati</taxon>
        <taxon>Actinomycetota</taxon>
        <taxon>Actinomycetes</taxon>
        <taxon>Mycobacteriales</taxon>
        <taxon>Nocardiaceae</taxon>
        <taxon>Nocardia</taxon>
    </lineage>
</organism>
<keyword evidence="3 6" id="KW-0560">Oxidoreductase</keyword>
<evidence type="ECO:0000259" key="5">
    <source>
        <dbReference type="Pfam" id="PF01593"/>
    </source>
</evidence>
<dbReference type="EC" id="1.4.3.4" evidence="6"/>
<sequence>MSEKTDVIVVGAGLAGLTAARELVAEGLNVTVLEARSRVGGRTLNHDLGDGRVVEAGGQFVGPTQDHILGLARDLDVQTFPAYTEGAGVYVRGDSARRFTGDIPPDVLALPDLGVAMHRINTLARTIPLDKPWRADHAHKWDGMTFESWLRGTTLTDGALDLMNVFLGSAYGGSAADASLLFSLWYIAGFGNETTPGTIDRGIGVTGGAQESRFIGGSQRISELMAEQLDGRVVLDSPVRLIEQDAHGVRVTADSGVHRASRVIVAIPPALAARIAWRPLLPPQQDALFSRSAFGTLMKCEAVYPEPFWRADGLNGQGVFRADSPVCSMFDNTPPDAGPGVLMGFVGGAQWRKWAHRPPRERRGAVLREFAKVVGRDALRPLDDFEMDWTTEEWTRGGPTSVPGTGVLSSLGSWRDTPFGLVHWAGAEHADHWNGFMDGAVRSGRDTARGVLAQL</sequence>
<dbReference type="OrthoDB" id="337830at2"/>
<gene>
    <name evidence="6" type="ORF">NS506_02414</name>
    <name evidence="7" type="ORF">NSK11_contig00028-0004</name>
</gene>
<dbReference type="Gene3D" id="3.90.660.10">
    <property type="match status" value="1"/>
</dbReference>
<comment type="cofactor">
    <cofactor evidence="1">
        <name>FAD</name>
        <dbReference type="ChEBI" id="CHEBI:57692"/>
    </cofactor>
</comment>
<accession>A0A0B8N2I3</accession>
<dbReference type="GeneID" id="93373151"/>
<dbReference type="InterPro" id="IPR001613">
    <property type="entry name" value="Flavin_amine_oxidase"/>
</dbReference>
<dbReference type="SMR" id="A0A0B8N2I3"/>
<dbReference type="InterPro" id="IPR036188">
    <property type="entry name" value="FAD/NAD-bd_sf"/>
</dbReference>
<evidence type="ECO:0000256" key="1">
    <source>
        <dbReference type="ARBA" id="ARBA00001974"/>
    </source>
</evidence>
<evidence type="ECO:0000313" key="6">
    <source>
        <dbReference type="EMBL" id="APA96479.1"/>
    </source>
</evidence>
<dbReference type="SUPFAM" id="SSF51905">
    <property type="entry name" value="FAD/NAD(P)-binding domain"/>
    <property type="match status" value="1"/>
</dbReference>
<feature type="binding site" evidence="4">
    <location>
        <position position="239"/>
    </location>
    <ligand>
        <name>FAD</name>
        <dbReference type="ChEBI" id="CHEBI:57692"/>
    </ligand>
</feature>
<keyword evidence="8" id="KW-1185">Reference proteome</keyword>
<dbReference type="SUPFAM" id="SSF54373">
    <property type="entry name" value="FAD-linked reductases, C-terminal domain"/>
    <property type="match status" value="1"/>
</dbReference>
<dbReference type="PANTHER" id="PTHR43563">
    <property type="entry name" value="AMINE OXIDASE"/>
    <property type="match status" value="1"/>
</dbReference>
<dbReference type="EMBL" id="CP017839">
    <property type="protein sequence ID" value="APA96479.1"/>
    <property type="molecule type" value="Genomic_DNA"/>
</dbReference>
<evidence type="ECO:0000256" key="3">
    <source>
        <dbReference type="ARBA" id="ARBA00023002"/>
    </source>
</evidence>
<evidence type="ECO:0000256" key="2">
    <source>
        <dbReference type="ARBA" id="ARBA00005995"/>
    </source>
</evidence>
<dbReference type="Gene3D" id="3.50.50.60">
    <property type="entry name" value="FAD/NAD(P)-binding domain"/>
    <property type="match status" value="1"/>
</dbReference>
<evidence type="ECO:0000313" key="7">
    <source>
        <dbReference type="EMBL" id="GAP28091.1"/>
    </source>
</evidence>
<dbReference type="EMBL" id="BBYQ01000028">
    <property type="protein sequence ID" value="GAP28091.1"/>
    <property type="molecule type" value="Genomic_DNA"/>
</dbReference>
<evidence type="ECO:0000313" key="9">
    <source>
        <dbReference type="Proteomes" id="UP000180166"/>
    </source>
</evidence>
<protein>
    <submittedName>
        <fullName evidence="6">Monoamine oxidase</fullName>
        <ecNumber evidence="6">1.4.3.4</ecNumber>
    </submittedName>
</protein>
<reference evidence="6 9" key="3">
    <citation type="submission" date="2016-10" db="EMBL/GenBank/DDBJ databases">
        <title>Genome sequence of Nocardia seriolae strain EM150506, isolated from Anguila japonica.</title>
        <authorList>
            <person name="Han H.-J."/>
        </authorList>
    </citation>
    <scope>NUCLEOTIDE SEQUENCE [LARGE SCALE GENOMIC DNA]</scope>
    <source>
        <strain evidence="6 9">EM150506</strain>
    </source>
</reference>
<dbReference type="Proteomes" id="UP000180166">
    <property type="component" value="Chromosome"/>
</dbReference>
<dbReference type="RefSeq" id="WP_033087183.1">
    <property type="nucleotide sequence ID" value="NZ_AP017900.1"/>
</dbReference>
<dbReference type="KEGG" id="nsr:NS506_02414"/>
<feature type="binding site" evidence="4">
    <location>
        <position position="428"/>
    </location>
    <ligand>
        <name>FAD</name>
        <dbReference type="ChEBI" id="CHEBI:57692"/>
    </ligand>
</feature>
<proteinExistence type="inferred from homology"/>
<dbReference type="InterPro" id="IPR050703">
    <property type="entry name" value="Flavin_MAO"/>
</dbReference>
<dbReference type="PANTHER" id="PTHR43563:SF1">
    <property type="entry name" value="AMINE OXIDASE [FLAVIN-CONTAINING] B"/>
    <property type="match status" value="1"/>
</dbReference>
<dbReference type="AlphaFoldDB" id="A0A0B8N2I3"/>
<dbReference type="Gene3D" id="1.10.405.10">
    <property type="entry name" value="Guanine Nucleotide Dissociation Inhibitor, domain 1"/>
    <property type="match status" value="1"/>
</dbReference>
<comment type="similarity">
    <text evidence="2">Belongs to the flavin monoamine oxidase family.</text>
</comment>
<dbReference type="Pfam" id="PF01593">
    <property type="entry name" value="Amino_oxidase"/>
    <property type="match status" value="1"/>
</dbReference>
<feature type="domain" description="Amine oxidase" evidence="5">
    <location>
        <begin position="14"/>
        <end position="452"/>
    </location>
</feature>
<feature type="binding site" evidence="4">
    <location>
        <position position="345"/>
    </location>
    <ligand>
        <name>substrate</name>
    </ligand>
</feature>